<dbReference type="EMBL" id="JARKIE010000280">
    <property type="protein sequence ID" value="KAJ7658471.1"/>
    <property type="molecule type" value="Genomic_DNA"/>
</dbReference>
<proteinExistence type="predicted"/>
<evidence type="ECO:0000313" key="3">
    <source>
        <dbReference type="Proteomes" id="UP001221757"/>
    </source>
</evidence>
<evidence type="ECO:0000313" key="2">
    <source>
        <dbReference type="EMBL" id="KAJ7658471.1"/>
    </source>
</evidence>
<name>A0AAD7CT48_MYCRO</name>
<gene>
    <name evidence="2" type="ORF">B0H17DRAFT_955263</name>
</gene>
<evidence type="ECO:0000256" key="1">
    <source>
        <dbReference type="SAM" id="MobiDB-lite"/>
    </source>
</evidence>
<comment type="caution">
    <text evidence="2">The sequence shown here is derived from an EMBL/GenBank/DDBJ whole genome shotgun (WGS) entry which is preliminary data.</text>
</comment>
<reference evidence="2" key="1">
    <citation type="submission" date="2023-03" db="EMBL/GenBank/DDBJ databases">
        <title>Massive genome expansion in bonnet fungi (Mycena s.s.) driven by repeated elements and novel gene families across ecological guilds.</title>
        <authorList>
            <consortium name="Lawrence Berkeley National Laboratory"/>
            <person name="Harder C.B."/>
            <person name="Miyauchi S."/>
            <person name="Viragh M."/>
            <person name="Kuo A."/>
            <person name="Thoen E."/>
            <person name="Andreopoulos B."/>
            <person name="Lu D."/>
            <person name="Skrede I."/>
            <person name="Drula E."/>
            <person name="Henrissat B."/>
            <person name="Morin E."/>
            <person name="Kohler A."/>
            <person name="Barry K."/>
            <person name="LaButti K."/>
            <person name="Morin E."/>
            <person name="Salamov A."/>
            <person name="Lipzen A."/>
            <person name="Mereny Z."/>
            <person name="Hegedus B."/>
            <person name="Baldrian P."/>
            <person name="Stursova M."/>
            <person name="Weitz H."/>
            <person name="Taylor A."/>
            <person name="Grigoriev I.V."/>
            <person name="Nagy L.G."/>
            <person name="Martin F."/>
            <person name="Kauserud H."/>
        </authorList>
    </citation>
    <scope>NUCLEOTIDE SEQUENCE</scope>
    <source>
        <strain evidence="2">CBHHK067</strain>
    </source>
</reference>
<feature type="region of interest" description="Disordered" evidence="1">
    <location>
        <begin position="1"/>
        <end position="130"/>
    </location>
</feature>
<keyword evidence="3" id="KW-1185">Reference proteome</keyword>
<dbReference type="AlphaFoldDB" id="A0AAD7CT48"/>
<feature type="compositionally biased region" description="Low complexity" evidence="1">
    <location>
        <begin position="1"/>
        <end position="42"/>
    </location>
</feature>
<protein>
    <submittedName>
        <fullName evidence="2">Uncharacterized protein</fullName>
    </submittedName>
</protein>
<sequence length="233" mass="26203">MWPDSSLLRRPVRRSPTPSPSCRLVRRSPTPSPSCRPVRRSPTPSPPRRPVQRSPTPSPPRRPVRRSPTPSPPRRPVQRSPTPSPPRRPVRRSPTPSPPRRPVRQSLTPSPPRRPLRRSPTPSSPHAPRLGRANEPVVLIRAWTQDGIAPIKVFLPLEHGFLQLDDHKLLLGKHQLECGTALERFVGGAEGGFWEDLGWSVSGYIGEGTQMGVRRKNVIEMKNWELHEGKLDV</sequence>
<accession>A0AAD7CT48</accession>
<dbReference type="Proteomes" id="UP001221757">
    <property type="component" value="Unassembled WGS sequence"/>
</dbReference>
<organism evidence="2 3">
    <name type="scientific">Mycena rosella</name>
    <name type="common">Pink bonnet</name>
    <name type="synonym">Agaricus rosellus</name>
    <dbReference type="NCBI Taxonomy" id="1033263"/>
    <lineage>
        <taxon>Eukaryota</taxon>
        <taxon>Fungi</taxon>
        <taxon>Dikarya</taxon>
        <taxon>Basidiomycota</taxon>
        <taxon>Agaricomycotina</taxon>
        <taxon>Agaricomycetes</taxon>
        <taxon>Agaricomycetidae</taxon>
        <taxon>Agaricales</taxon>
        <taxon>Marasmiineae</taxon>
        <taxon>Mycenaceae</taxon>
        <taxon>Mycena</taxon>
    </lineage>
</organism>